<evidence type="ECO:0000256" key="1">
    <source>
        <dbReference type="SAM" id="MobiDB-lite"/>
    </source>
</evidence>
<dbReference type="EMBL" id="KI685870">
    <property type="protein sequence ID" value="ETK88580.1"/>
    <property type="molecule type" value="Genomic_DNA"/>
</dbReference>
<protein>
    <submittedName>
        <fullName evidence="2">Uncharacterized protein</fullName>
    </submittedName>
</protein>
<gene>
    <name evidence="2" type="ORF">L915_07185</name>
</gene>
<name>W2H1Z9_PHYNI</name>
<reference evidence="2" key="1">
    <citation type="submission" date="2013-11" db="EMBL/GenBank/DDBJ databases">
        <title>The Genome Sequence of Phytophthora parasitica CJ02B3.</title>
        <authorList>
            <consortium name="The Broad Institute Genomics Platform"/>
            <person name="Russ C."/>
            <person name="Tyler B."/>
            <person name="Panabieres F."/>
            <person name="Shan W."/>
            <person name="Tripathy S."/>
            <person name="Grunwald N."/>
            <person name="Machado M."/>
            <person name="Johnson C.S."/>
            <person name="Arredondo F."/>
            <person name="Hong C."/>
            <person name="Coffey M."/>
            <person name="Young S.K."/>
            <person name="Zeng Q."/>
            <person name="Gargeya S."/>
            <person name="Fitzgerald M."/>
            <person name="Abouelleil A."/>
            <person name="Alvarado L."/>
            <person name="Chapman S.B."/>
            <person name="Gainer-Dewar J."/>
            <person name="Goldberg J."/>
            <person name="Griggs A."/>
            <person name="Gujja S."/>
            <person name="Hansen M."/>
            <person name="Howarth C."/>
            <person name="Imamovic A."/>
            <person name="Ireland A."/>
            <person name="Larimer J."/>
            <person name="McCowan C."/>
            <person name="Murphy C."/>
            <person name="Pearson M."/>
            <person name="Poon T.W."/>
            <person name="Priest M."/>
            <person name="Roberts A."/>
            <person name="Saif S."/>
            <person name="Shea T."/>
            <person name="Sykes S."/>
            <person name="Wortman J."/>
            <person name="Nusbaum C."/>
            <person name="Birren B."/>
        </authorList>
    </citation>
    <scope>NUCLEOTIDE SEQUENCE [LARGE SCALE GENOMIC DNA]</scope>
    <source>
        <strain evidence="2">CJ02B3</strain>
    </source>
</reference>
<accession>W2H1Z9</accession>
<proteinExistence type="predicted"/>
<sequence length="33" mass="3647">MSSVSNKPGLKKERDSPKTSSNLTFGYFTSPVR</sequence>
<dbReference type="AlphaFoldDB" id="W2H1Z9"/>
<evidence type="ECO:0000313" key="2">
    <source>
        <dbReference type="EMBL" id="ETK88580.1"/>
    </source>
</evidence>
<feature type="region of interest" description="Disordered" evidence="1">
    <location>
        <begin position="1"/>
        <end position="33"/>
    </location>
</feature>
<organism evidence="2">
    <name type="scientific">Phytophthora nicotianae</name>
    <name type="common">Potato buckeye rot agent</name>
    <name type="synonym">Phytophthora parasitica</name>
    <dbReference type="NCBI Taxonomy" id="4792"/>
    <lineage>
        <taxon>Eukaryota</taxon>
        <taxon>Sar</taxon>
        <taxon>Stramenopiles</taxon>
        <taxon>Oomycota</taxon>
        <taxon>Peronosporomycetes</taxon>
        <taxon>Peronosporales</taxon>
        <taxon>Peronosporaceae</taxon>
        <taxon>Phytophthora</taxon>
    </lineage>
</organism>
<dbReference type="Proteomes" id="UP000053236">
    <property type="component" value="Unassembled WGS sequence"/>
</dbReference>